<name>A0AAN8ERG2_TRICO</name>
<evidence type="ECO:0000313" key="3">
    <source>
        <dbReference type="Proteomes" id="UP001331761"/>
    </source>
</evidence>
<keyword evidence="3" id="KW-1185">Reference proteome</keyword>
<dbReference type="InterPro" id="IPR047831">
    <property type="entry name" value="GPR180/TMEM145"/>
</dbReference>
<dbReference type="PANTHER" id="PTHR23252">
    <property type="entry name" value="INTIMAL THICKNESS RECEPTOR-RELATED"/>
    <property type="match status" value="1"/>
</dbReference>
<accession>A0AAN8ERG2</accession>
<comment type="caution">
    <text evidence="2">The sequence shown here is derived from an EMBL/GenBank/DDBJ whole genome shotgun (WGS) entry which is preliminary data.</text>
</comment>
<reference evidence="2 3" key="1">
    <citation type="submission" date="2019-10" db="EMBL/GenBank/DDBJ databases">
        <title>Assembly and Annotation for the nematode Trichostrongylus colubriformis.</title>
        <authorList>
            <person name="Martin J."/>
        </authorList>
    </citation>
    <scope>NUCLEOTIDE SEQUENCE [LARGE SCALE GENOMIC DNA]</scope>
    <source>
        <strain evidence="2">G859</strain>
        <tissue evidence="2">Whole worm</tissue>
    </source>
</reference>
<dbReference type="EMBL" id="WIXE01025739">
    <property type="protein sequence ID" value="KAK5964492.1"/>
    <property type="molecule type" value="Genomic_DNA"/>
</dbReference>
<sequence length="126" mass="14436">MKLIILIEFAGLFQVFRCVVRTSFWAGPIVLCLANYVLDNWVREGVINIVDNCVISYGYVVFLYISWPSHANANFPFHIRTTQIDVNFDPQNAYQAKDETGTPMPMDPMRPQISTAHDQPVEQLQN</sequence>
<dbReference type="PANTHER" id="PTHR23252:SF24">
    <property type="entry name" value="TRANSMEMBRANE PROTEIN 145"/>
    <property type="match status" value="1"/>
</dbReference>
<feature type="compositionally biased region" description="Polar residues" evidence="1">
    <location>
        <begin position="112"/>
        <end position="126"/>
    </location>
</feature>
<dbReference type="Proteomes" id="UP001331761">
    <property type="component" value="Unassembled WGS sequence"/>
</dbReference>
<feature type="region of interest" description="Disordered" evidence="1">
    <location>
        <begin position="94"/>
        <end position="126"/>
    </location>
</feature>
<dbReference type="AlphaFoldDB" id="A0AAN8ERG2"/>
<protein>
    <submittedName>
        <fullName evidence="2">Uncharacterized protein</fullName>
    </submittedName>
</protein>
<evidence type="ECO:0000256" key="1">
    <source>
        <dbReference type="SAM" id="MobiDB-lite"/>
    </source>
</evidence>
<gene>
    <name evidence="2" type="ORF">GCK32_005443</name>
</gene>
<evidence type="ECO:0000313" key="2">
    <source>
        <dbReference type="EMBL" id="KAK5964492.1"/>
    </source>
</evidence>
<organism evidence="2 3">
    <name type="scientific">Trichostrongylus colubriformis</name>
    <name type="common">Black scour worm</name>
    <dbReference type="NCBI Taxonomy" id="6319"/>
    <lineage>
        <taxon>Eukaryota</taxon>
        <taxon>Metazoa</taxon>
        <taxon>Ecdysozoa</taxon>
        <taxon>Nematoda</taxon>
        <taxon>Chromadorea</taxon>
        <taxon>Rhabditida</taxon>
        <taxon>Rhabditina</taxon>
        <taxon>Rhabditomorpha</taxon>
        <taxon>Strongyloidea</taxon>
        <taxon>Trichostrongylidae</taxon>
        <taxon>Trichostrongylus</taxon>
    </lineage>
</organism>
<proteinExistence type="predicted"/>